<comment type="caution">
    <text evidence="3">The sequence shown here is derived from an EMBL/GenBank/DDBJ whole genome shotgun (WGS) entry which is preliminary data.</text>
</comment>
<sequence>DVDHFVAYINWDKHGRRYTWIPFRDKETEKPFLAQVWVSQSAKFASFAATEQLIAQHGYYLTSENIPFLLTEKRALTKQSDWNTLNRLGVKNTYYILAVIYPPALCSAQVYNRHWVYGRSCDVTEWTIHGLWSQADKMQDLRRHYCITFDWRSDVDKVLSLDDVPQRLQTLNPHISAHFKNDIEYWDYEWCSHGYFLRTKRNERRFRNAMEYFNFTLN</sequence>
<evidence type="ECO:0000313" key="4">
    <source>
        <dbReference type="Proteomes" id="UP000288716"/>
    </source>
</evidence>
<accession>A0A443RU72</accession>
<keyword evidence="4" id="KW-1185">Reference proteome</keyword>
<dbReference type="InterPro" id="IPR036430">
    <property type="entry name" value="RNase_T2-like_sf"/>
</dbReference>
<dbReference type="Gene3D" id="3.90.730.10">
    <property type="entry name" value="Ribonuclease T2-like"/>
    <property type="match status" value="1"/>
</dbReference>
<dbReference type="Proteomes" id="UP000288716">
    <property type="component" value="Unassembled WGS sequence"/>
</dbReference>
<evidence type="ECO:0000256" key="1">
    <source>
        <dbReference type="ARBA" id="ARBA00007469"/>
    </source>
</evidence>
<dbReference type="SUPFAM" id="SSF55895">
    <property type="entry name" value="Ribonuclease Rh-like"/>
    <property type="match status" value="1"/>
</dbReference>
<dbReference type="Pfam" id="PF00445">
    <property type="entry name" value="Ribonuclease_T2"/>
    <property type="match status" value="1"/>
</dbReference>
<dbReference type="VEuPathDB" id="VectorBase:LDEU013147"/>
<feature type="non-terminal residue" evidence="3">
    <location>
        <position position="218"/>
    </location>
</feature>
<gene>
    <name evidence="3" type="ORF">B4U80_12394</name>
</gene>
<dbReference type="GO" id="GO:0033897">
    <property type="term" value="F:ribonuclease T2 activity"/>
    <property type="evidence" value="ECO:0007669"/>
    <property type="project" value="InterPro"/>
</dbReference>
<proteinExistence type="inferred from homology"/>
<dbReference type="GO" id="GO:0003723">
    <property type="term" value="F:RNA binding"/>
    <property type="evidence" value="ECO:0007669"/>
    <property type="project" value="InterPro"/>
</dbReference>
<evidence type="ECO:0000256" key="2">
    <source>
        <dbReference type="RuleBase" id="RU004328"/>
    </source>
</evidence>
<feature type="non-terminal residue" evidence="3">
    <location>
        <position position="1"/>
    </location>
</feature>
<protein>
    <submittedName>
        <fullName evidence="3">Uncharacterized protein</fullName>
    </submittedName>
</protein>
<reference evidence="3 4" key="1">
    <citation type="journal article" date="2018" name="Gigascience">
        <title>Genomes of trombidid mites reveal novel predicted allergens and laterally-transferred genes associated with secondary metabolism.</title>
        <authorList>
            <person name="Dong X."/>
            <person name="Chaisiri K."/>
            <person name="Xia D."/>
            <person name="Armstrong S.D."/>
            <person name="Fang Y."/>
            <person name="Donnelly M.J."/>
            <person name="Kadowaki T."/>
            <person name="McGarry J.W."/>
            <person name="Darby A.C."/>
            <person name="Makepeace B.L."/>
        </authorList>
    </citation>
    <scope>NUCLEOTIDE SEQUENCE [LARGE SCALE GENOMIC DNA]</scope>
    <source>
        <strain evidence="3">UoL-UT</strain>
    </source>
</reference>
<organism evidence="3 4">
    <name type="scientific">Leptotrombidium deliense</name>
    <dbReference type="NCBI Taxonomy" id="299467"/>
    <lineage>
        <taxon>Eukaryota</taxon>
        <taxon>Metazoa</taxon>
        <taxon>Ecdysozoa</taxon>
        <taxon>Arthropoda</taxon>
        <taxon>Chelicerata</taxon>
        <taxon>Arachnida</taxon>
        <taxon>Acari</taxon>
        <taxon>Acariformes</taxon>
        <taxon>Trombidiformes</taxon>
        <taxon>Prostigmata</taxon>
        <taxon>Anystina</taxon>
        <taxon>Parasitengona</taxon>
        <taxon>Trombiculoidea</taxon>
        <taxon>Trombiculidae</taxon>
        <taxon>Leptotrombidium</taxon>
    </lineage>
</organism>
<evidence type="ECO:0000313" key="3">
    <source>
        <dbReference type="EMBL" id="RWS18893.1"/>
    </source>
</evidence>
<name>A0A443RU72_9ACAR</name>
<dbReference type="InterPro" id="IPR001568">
    <property type="entry name" value="RNase_T2-like"/>
</dbReference>
<comment type="similarity">
    <text evidence="1 2">Belongs to the RNase T2 family.</text>
</comment>
<dbReference type="EMBL" id="NCKV01032841">
    <property type="protein sequence ID" value="RWS18893.1"/>
    <property type="molecule type" value="Genomic_DNA"/>
</dbReference>
<dbReference type="AlphaFoldDB" id="A0A443RU72"/>